<dbReference type="SUPFAM" id="SSF56784">
    <property type="entry name" value="HAD-like"/>
    <property type="match status" value="1"/>
</dbReference>
<protein>
    <recommendedName>
        <fullName evidence="3">phosphoserine phosphatase</fullName>
        <ecNumber evidence="3">3.1.3.3</ecNumber>
    </recommendedName>
</protein>
<dbReference type="GO" id="GO:0000287">
    <property type="term" value="F:magnesium ion binding"/>
    <property type="evidence" value="ECO:0007669"/>
    <property type="project" value="TreeGrafter"/>
</dbReference>
<keyword evidence="12" id="KW-1185">Reference proteome</keyword>
<keyword evidence="4" id="KW-0028">Amino-acid biosynthesis</keyword>
<keyword evidence="8" id="KW-0718">Serine biosynthesis</keyword>
<accession>A0A0C5VI94</accession>
<dbReference type="PANTHER" id="PTHR43344:SF2">
    <property type="entry name" value="PHOSPHOSERINE PHOSPHATASE"/>
    <property type="match status" value="1"/>
</dbReference>
<evidence type="ECO:0000256" key="10">
    <source>
        <dbReference type="ARBA" id="ARBA00048523"/>
    </source>
</evidence>
<evidence type="ECO:0000313" key="11">
    <source>
        <dbReference type="EMBL" id="AJQ93078.1"/>
    </source>
</evidence>
<comment type="catalytic activity">
    <reaction evidence="10">
        <text>O-phospho-D-serine + H2O = D-serine + phosphate</text>
        <dbReference type="Rhea" id="RHEA:24873"/>
        <dbReference type="ChEBI" id="CHEBI:15377"/>
        <dbReference type="ChEBI" id="CHEBI:35247"/>
        <dbReference type="ChEBI" id="CHEBI:43474"/>
        <dbReference type="ChEBI" id="CHEBI:58680"/>
        <dbReference type="EC" id="3.1.3.3"/>
    </reaction>
</comment>
<dbReference type="Gene3D" id="3.40.50.1000">
    <property type="entry name" value="HAD superfamily/HAD-like"/>
    <property type="match status" value="1"/>
</dbReference>
<dbReference type="InterPro" id="IPR023214">
    <property type="entry name" value="HAD_sf"/>
</dbReference>
<dbReference type="KEGG" id="gsn:YC6258_01028"/>
<dbReference type="Proteomes" id="UP000032266">
    <property type="component" value="Chromosome"/>
</dbReference>
<dbReference type="AlphaFoldDB" id="A0A0C5VI94"/>
<evidence type="ECO:0000256" key="8">
    <source>
        <dbReference type="ARBA" id="ARBA00023299"/>
    </source>
</evidence>
<keyword evidence="7" id="KW-0460">Magnesium</keyword>
<reference evidence="11 12" key="1">
    <citation type="submission" date="2014-01" db="EMBL/GenBank/DDBJ databases">
        <title>Full genme sequencing of cellulolytic bacterium Gynuella sunshinyii YC6258T gen. nov., sp. nov.</title>
        <authorList>
            <person name="Khan H."/>
            <person name="Chung E.J."/>
            <person name="Chung Y.R."/>
        </authorList>
    </citation>
    <scope>NUCLEOTIDE SEQUENCE [LARGE SCALE GENOMIC DNA]</scope>
    <source>
        <strain evidence="11 12">YC6258</strain>
    </source>
</reference>
<dbReference type="InterPro" id="IPR050582">
    <property type="entry name" value="HAD-like_SerB"/>
</dbReference>
<comment type="cofactor">
    <cofactor evidence="1">
        <name>Mg(2+)</name>
        <dbReference type="ChEBI" id="CHEBI:18420"/>
    </cofactor>
</comment>
<gene>
    <name evidence="11" type="ORF">YC6258_01028</name>
</gene>
<dbReference type="GO" id="GO:0006564">
    <property type="term" value="P:L-serine biosynthetic process"/>
    <property type="evidence" value="ECO:0007669"/>
    <property type="project" value="UniProtKB-KW"/>
</dbReference>
<comment type="pathway">
    <text evidence="2">Amino-acid biosynthesis; L-serine biosynthesis; L-serine from 3-phospho-D-glycerate: step 3/3.</text>
</comment>
<dbReference type="EMBL" id="CP007142">
    <property type="protein sequence ID" value="AJQ93078.1"/>
    <property type="molecule type" value="Genomic_DNA"/>
</dbReference>
<organism evidence="11 12">
    <name type="scientific">Gynuella sunshinyii YC6258</name>
    <dbReference type="NCBI Taxonomy" id="1445510"/>
    <lineage>
        <taxon>Bacteria</taxon>
        <taxon>Pseudomonadati</taxon>
        <taxon>Pseudomonadota</taxon>
        <taxon>Gammaproteobacteria</taxon>
        <taxon>Oceanospirillales</taxon>
        <taxon>Saccharospirillaceae</taxon>
        <taxon>Gynuella</taxon>
    </lineage>
</organism>
<evidence type="ECO:0000256" key="2">
    <source>
        <dbReference type="ARBA" id="ARBA00005135"/>
    </source>
</evidence>
<dbReference type="OrthoDB" id="6398227at2"/>
<evidence type="ECO:0000256" key="5">
    <source>
        <dbReference type="ARBA" id="ARBA00022723"/>
    </source>
</evidence>
<sequence>MSIKLLFLDMEGTIYAKQHVRMSDGEISDHNSLWSRLMKELGENAISDNEKTIEKWENGVYKSYLEWCDESVRNLARHGLTKELFQEIMYSIDYNPEVKETISEVHRRGIKTAIISGGFAHQTKRAQVDLKINHACSAVEIFWDEQGKPSHWNIFPSDFEGKVDYVKLLSREYKLSLTECAFIGDGKNDVQIAKEVSVSFAYQAHEQLKKNATYTIDRFSEILKFI</sequence>
<comment type="catalytic activity">
    <reaction evidence="9">
        <text>O-phospho-L-serine + H2O = L-serine + phosphate</text>
        <dbReference type="Rhea" id="RHEA:21208"/>
        <dbReference type="ChEBI" id="CHEBI:15377"/>
        <dbReference type="ChEBI" id="CHEBI:33384"/>
        <dbReference type="ChEBI" id="CHEBI:43474"/>
        <dbReference type="ChEBI" id="CHEBI:57524"/>
        <dbReference type="EC" id="3.1.3.3"/>
    </reaction>
</comment>
<evidence type="ECO:0000313" key="12">
    <source>
        <dbReference type="Proteomes" id="UP000032266"/>
    </source>
</evidence>
<dbReference type="PANTHER" id="PTHR43344">
    <property type="entry name" value="PHOSPHOSERINE PHOSPHATASE"/>
    <property type="match status" value="1"/>
</dbReference>
<evidence type="ECO:0000256" key="1">
    <source>
        <dbReference type="ARBA" id="ARBA00001946"/>
    </source>
</evidence>
<dbReference type="GO" id="GO:0036424">
    <property type="term" value="F:L-phosphoserine phosphatase activity"/>
    <property type="evidence" value="ECO:0007669"/>
    <property type="project" value="TreeGrafter"/>
</dbReference>
<name>A0A0C5VI94_9GAMM</name>
<evidence type="ECO:0000256" key="6">
    <source>
        <dbReference type="ARBA" id="ARBA00022801"/>
    </source>
</evidence>
<keyword evidence="5" id="KW-0479">Metal-binding</keyword>
<dbReference type="SFLD" id="SFLDG01129">
    <property type="entry name" value="C1.5:_HAD__Beta-PGM__Phosphata"/>
    <property type="match status" value="1"/>
</dbReference>
<evidence type="ECO:0000256" key="4">
    <source>
        <dbReference type="ARBA" id="ARBA00022605"/>
    </source>
</evidence>
<dbReference type="Pfam" id="PF00702">
    <property type="entry name" value="Hydrolase"/>
    <property type="match status" value="1"/>
</dbReference>
<proteinExistence type="predicted"/>
<evidence type="ECO:0000256" key="7">
    <source>
        <dbReference type="ARBA" id="ARBA00022842"/>
    </source>
</evidence>
<dbReference type="SFLD" id="SFLDS00003">
    <property type="entry name" value="Haloacid_Dehalogenase"/>
    <property type="match status" value="1"/>
</dbReference>
<dbReference type="InterPro" id="IPR036412">
    <property type="entry name" value="HAD-like_sf"/>
</dbReference>
<evidence type="ECO:0000256" key="3">
    <source>
        <dbReference type="ARBA" id="ARBA00012640"/>
    </source>
</evidence>
<dbReference type="GO" id="GO:0005737">
    <property type="term" value="C:cytoplasm"/>
    <property type="evidence" value="ECO:0007669"/>
    <property type="project" value="TreeGrafter"/>
</dbReference>
<evidence type="ECO:0000256" key="9">
    <source>
        <dbReference type="ARBA" id="ARBA00048138"/>
    </source>
</evidence>
<keyword evidence="6" id="KW-0378">Hydrolase</keyword>
<dbReference type="EC" id="3.1.3.3" evidence="3"/>
<dbReference type="RefSeq" id="WP_044615982.1">
    <property type="nucleotide sequence ID" value="NZ_CP007142.1"/>
</dbReference>
<dbReference type="HOGENOM" id="CLU_1223311_0_0_6"/>
<dbReference type="STRING" id="1445510.YC6258_01028"/>